<sequence>MFLLTPGNASDVTAAPAVLAEAPGRIRRLSADKGYDADWLRADLRRSGITPIIPGKRGRKRRIRHDKQRYRERWRIEATFNRLKDFRRIATRYDKLARNYASAVALAAVIVFWC</sequence>
<dbReference type="GO" id="GO:0003677">
    <property type="term" value="F:DNA binding"/>
    <property type="evidence" value="ECO:0007669"/>
    <property type="project" value="InterPro"/>
</dbReference>
<organism evidence="3 4">
    <name type="scientific">Methylobacterium oxalidis</name>
    <dbReference type="NCBI Taxonomy" id="944322"/>
    <lineage>
        <taxon>Bacteria</taxon>
        <taxon>Pseudomonadati</taxon>
        <taxon>Pseudomonadota</taxon>
        <taxon>Alphaproteobacteria</taxon>
        <taxon>Hyphomicrobiales</taxon>
        <taxon>Methylobacteriaceae</taxon>
        <taxon>Methylobacterium</taxon>
    </lineage>
</organism>
<reference evidence="3 4" key="1">
    <citation type="submission" date="2019-07" db="EMBL/GenBank/DDBJ databases">
        <title>Whole genome shotgun sequence of Methylobacterium oxalidis NBRC 107715.</title>
        <authorList>
            <person name="Hosoyama A."/>
            <person name="Uohara A."/>
            <person name="Ohji S."/>
            <person name="Ichikawa N."/>
        </authorList>
    </citation>
    <scope>NUCLEOTIDE SEQUENCE [LARGE SCALE GENOMIC DNA]</scope>
    <source>
        <strain evidence="3 4">NBRC 107715</strain>
    </source>
</reference>
<evidence type="ECO:0000313" key="3">
    <source>
        <dbReference type="EMBL" id="GEP08145.1"/>
    </source>
</evidence>
<dbReference type="InterPro" id="IPR002559">
    <property type="entry name" value="Transposase_11"/>
</dbReference>
<comment type="caution">
    <text evidence="3">The sequence shown here is derived from an EMBL/GenBank/DDBJ whole genome shotgun (WGS) entry which is preliminary data.</text>
</comment>
<name>A0A512JDZ3_9HYPH</name>
<keyword evidence="1" id="KW-0812">Transmembrane</keyword>
<gene>
    <name evidence="3" type="ORF">MOX02_61830</name>
</gene>
<proteinExistence type="predicted"/>
<evidence type="ECO:0000259" key="2">
    <source>
        <dbReference type="Pfam" id="PF01609"/>
    </source>
</evidence>
<protein>
    <submittedName>
        <fullName evidence="3">DDE transposase</fullName>
    </submittedName>
</protein>
<accession>A0A512JDZ3</accession>
<feature type="domain" description="Transposase IS4-like" evidence="2">
    <location>
        <begin position="2"/>
        <end position="111"/>
    </location>
</feature>
<dbReference type="Proteomes" id="UP000321960">
    <property type="component" value="Unassembled WGS sequence"/>
</dbReference>
<dbReference type="PANTHER" id="PTHR30007">
    <property type="entry name" value="PHP DOMAIN PROTEIN"/>
    <property type="match status" value="1"/>
</dbReference>
<keyword evidence="1" id="KW-1133">Transmembrane helix</keyword>
<evidence type="ECO:0000313" key="4">
    <source>
        <dbReference type="Proteomes" id="UP000321960"/>
    </source>
</evidence>
<dbReference type="NCBIfam" id="NF033580">
    <property type="entry name" value="transpos_IS5_3"/>
    <property type="match status" value="1"/>
</dbReference>
<dbReference type="GO" id="GO:0006313">
    <property type="term" value="P:DNA transposition"/>
    <property type="evidence" value="ECO:0007669"/>
    <property type="project" value="InterPro"/>
</dbReference>
<feature type="transmembrane region" description="Helical" evidence="1">
    <location>
        <begin position="96"/>
        <end position="113"/>
    </location>
</feature>
<dbReference type="GO" id="GO:0004803">
    <property type="term" value="F:transposase activity"/>
    <property type="evidence" value="ECO:0007669"/>
    <property type="project" value="InterPro"/>
</dbReference>
<dbReference type="Pfam" id="PF01609">
    <property type="entry name" value="DDE_Tnp_1"/>
    <property type="match status" value="1"/>
</dbReference>
<dbReference type="EMBL" id="BJZU01000323">
    <property type="protein sequence ID" value="GEP08145.1"/>
    <property type="molecule type" value="Genomic_DNA"/>
</dbReference>
<dbReference type="AlphaFoldDB" id="A0A512JDZ3"/>
<dbReference type="PANTHER" id="PTHR30007:SF1">
    <property type="entry name" value="BLR1914 PROTEIN"/>
    <property type="match status" value="1"/>
</dbReference>
<keyword evidence="1" id="KW-0472">Membrane</keyword>
<evidence type="ECO:0000256" key="1">
    <source>
        <dbReference type="SAM" id="Phobius"/>
    </source>
</evidence>